<gene>
    <name evidence="4" type="ORF">E5A74_10150</name>
</gene>
<feature type="domain" description="Glycosyltransferase subfamily 4-like N-terminal" evidence="3">
    <location>
        <begin position="23"/>
        <end position="177"/>
    </location>
</feature>
<keyword evidence="5" id="KW-1185">Reference proteome</keyword>
<proteinExistence type="predicted"/>
<reference evidence="4 5" key="1">
    <citation type="submission" date="2019-04" db="EMBL/GenBank/DDBJ databases">
        <title>Sphingomonas psychrotolerans sp. nov., isolated from soil in the Tianshan Mountains, Xinjiang, China.</title>
        <authorList>
            <person name="Luo Y."/>
            <person name="Sheng H."/>
        </authorList>
    </citation>
    <scope>NUCLEOTIDE SEQUENCE [LARGE SCALE GENOMIC DNA]</scope>
    <source>
        <strain evidence="4 5">KIS18-15</strain>
    </source>
</reference>
<dbReference type="SUPFAM" id="SSF53756">
    <property type="entry name" value="UDP-Glycosyltransferase/glycogen phosphorylase"/>
    <property type="match status" value="1"/>
</dbReference>
<dbReference type="Proteomes" id="UP000309848">
    <property type="component" value="Unassembled WGS sequence"/>
</dbReference>
<dbReference type="InterPro" id="IPR028098">
    <property type="entry name" value="Glyco_trans_4-like_N"/>
</dbReference>
<evidence type="ECO:0000256" key="1">
    <source>
        <dbReference type="ARBA" id="ARBA00022676"/>
    </source>
</evidence>
<dbReference type="Gene3D" id="3.40.50.2000">
    <property type="entry name" value="Glycogen Phosphorylase B"/>
    <property type="match status" value="2"/>
</dbReference>
<dbReference type="AlphaFoldDB" id="A0A4S1WIS8"/>
<dbReference type="Pfam" id="PF13692">
    <property type="entry name" value="Glyco_trans_1_4"/>
    <property type="match status" value="1"/>
</dbReference>
<evidence type="ECO:0000259" key="3">
    <source>
        <dbReference type="Pfam" id="PF13579"/>
    </source>
</evidence>
<evidence type="ECO:0000313" key="5">
    <source>
        <dbReference type="Proteomes" id="UP000309848"/>
    </source>
</evidence>
<dbReference type="OrthoDB" id="9790710at2"/>
<dbReference type="CDD" id="cd03811">
    <property type="entry name" value="GT4_GT28_WabH-like"/>
    <property type="match status" value="1"/>
</dbReference>
<dbReference type="RefSeq" id="WP_135984473.1">
    <property type="nucleotide sequence ID" value="NZ_JAASQM010000004.1"/>
</dbReference>
<accession>A0A4S1WIS8</accession>
<protein>
    <submittedName>
        <fullName evidence="4">Glycosyltransferase</fullName>
    </submittedName>
</protein>
<name>A0A4S1WIS8_9SPHN</name>
<evidence type="ECO:0000256" key="2">
    <source>
        <dbReference type="ARBA" id="ARBA00022679"/>
    </source>
</evidence>
<dbReference type="GO" id="GO:0016757">
    <property type="term" value="F:glycosyltransferase activity"/>
    <property type="evidence" value="ECO:0007669"/>
    <property type="project" value="UniProtKB-KW"/>
</dbReference>
<organism evidence="4 5">
    <name type="scientific">Sphingomonas naasensis</name>
    <dbReference type="NCBI Taxonomy" id="1344951"/>
    <lineage>
        <taxon>Bacteria</taxon>
        <taxon>Pseudomonadati</taxon>
        <taxon>Pseudomonadota</taxon>
        <taxon>Alphaproteobacteria</taxon>
        <taxon>Sphingomonadales</taxon>
        <taxon>Sphingomonadaceae</taxon>
        <taxon>Sphingomonas</taxon>
    </lineage>
</organism>
<sequence>MLHRIYSETAQHILSCAQTMRGGGVERALLRMAEGWLRSGRRVTLVLGSDEGPLAAEIPEGIELIRLGDARYSALFRLGAHVRAAAPDLIFCPGNHYSAVAALTRLDLGRACPPIVAKVSNALVRPEQGAVAAWGYRRWLRLHPRFLDHVVAMTPAMAAEAEAEMRMPSDRVSVIANPPAMPRPDAAPVALPAGRYILGVGRLEPQKRWDRLIDALARVADPQVRLVILGEGSLRGALEAQVARLGLAGRVSLPGHAGDPLPALAGAALAVLTSDYEGVPGVLREALSVGTPVISTESSVAVREIVTGPELGDVVARADGDGLVAALNRWLDPAARRPAPVAAQGDSIADYLALFDRQVAARR</sequence>
<dbReference type="PANTHER" id="PTHR12526:SF510">
    <property type="entry name" value="D-INOSITOL 3-PHOSPHATE GLYCOSYLTRANSFERASE"/>
    <property type="match status" value="1"/>
</dbReference>
<dbReference type="PANTHER" id="PTHR12526">
    <property type="entry name" value="GLYCOSYLTRANSFERASE"/>
    <property type="match status" value="1"/>
</dbReference>
<comment type="caution">
    <text evidence="4">The sequence shown here is derived from an EMBL/GenBank/DDBJ whole genome shotgun (WGS) entry which is preliminary data.</text>
</comment>
<keyword evidence="1" id="KW-0328">Glycosyltransferase</keyword>
<dbReference type="EMBL" id="SRXU01000004">
    <property type="protein sequence ID" value="TGX42215.1"/>
    <property type="molecule type" value="Genomic_DNA"/>
</dbReference>
<evidence type="ECO:0000313" key="4">
    <source>
        <dbReference type="EMBL" id="TGX42215.1"/>
    </source>
</evidence>
<dbReference type="Pfam" id="PF13579">
    <property type="entry name" value="Glyco_trans_4_4"/>
    <property type="match status" value="1"/>
</dbReference>
<keyword evidence="2 4" id="KW-0808">Transferase</keyword>